<dbReference type="Proteomes" id="UP001501094">
    <property type="component" value="Unassembled WGS sequence"/>
</dbReference>
<dbReference type="EMBL" id="BAAANL010000007">
    <property type="protein sequence ID" value="GAA1870784.1"/>
    <property type="molecule type" value="Genomic_DNA"/>
</dbReference>
<protein>
    <recommendedName>
        <fullName evidence="3">DUF4190 domain-containing protein</fullName>
    </recommendedName>
</protein>
<accession>A0ABN2NIT4</accession>
<feature type="domain" description="DUF4190" evidence="3">
    <location>
        <begin position="154"/>
        <end position="216"/>
    </location>
</feature>
<sequence>MSTNEPGTPDPNQPTPAREPGGPTTPAGQPLPPERPSATPQPAPGQAPEPPGRHTQQPYQEGARAQDPYGQGGTPAQGSSYPSGGSYQSGGAQQPGGSYQSGAQESGGSYQSGAQESGGAQQPYQAGGNPPAATPYPGAPAQGGYGPQYPKNGLGLWSLILGILSFVVCPVIASIAAIVTGHMGRKAVRNGEANNGGMAMAGLILGWASLILSIVLGIIFAASFGAMMNDPNFQDMMNNPSMWASLDPEGY</sequence>
<evidence type="ECO:0000256" key="2">
    <source>
        <dbReference type="SAM" id="Phobius"/>
    </source>
</evidence>
<keyword evidence="2" id="KW-0812">Transmembrane</keyword>
<keyword evidence="2" id="KW-1133">Transmembrane helix</keyword>
<name>A0ABN2NIT4_9MICO</name>
<proteinExistence type="predicted"/>
<comment type="caution">
    <text evidence="4">The sequence shown here is derived from an EMBL/GenBank/DDBJ whole genome shotgun (WGS) entry which is preliminary data.</text>
</comment>
<gene>
    <name evidence="4" type="ORF">GCM10009751_32380</name>
</gene>
<feature type="compositionally biased region" description="Pro residues" evidence="1">
    <location>
        <begin position="29"/>
        <end position="50"/>
    </location>
</feature>
<feature type="transmembrane region" description="Helical" evidence="2">
    <location>
        <begin position="200"/>
        <end position="227"/>
    </location>
</feature>
<evidence type="ECO:0000313" key="5">
    <source>
        <dbReference type="Proteomes" id="UP001501094"/>
    </source>
</evidence>
<evidence type="ECO:0000313" key="4">
    <source>
        <dbReference type="EMBL" id="GAA1870784.1"/>
    </source>
</evidence>
<evidence type="ECO:0000256" key="1">
    <source>
        <dbReference type="SAM" id="MobiDB-lite"/>
    </source>
</evidence>
<evidence type="ECO:0000259" key="3">
    <source>
        <dbReference type="Pfam" id="PF13828"/>
    </source>
</evidence>
<dbReference type="InterPro" id="IPR025241">
    <property type="entry name" value="DUF4190"/>
</dbReference>
<feature type="region of interest" description="Disordered" evidence="1">
    <location>
        <begin position="1"/>
        <end position="140"/>
    </location>
</feature>
<dbReference type="RefSeq" id="WP_344104894.1">
    <property type="nucleotide sequence ID" value="NZ_BAAANL010000007.1"/>
</dbReference>
<reference evidence="4 5" key="1">
    <citation type="journal article" date="2019" name="Int. J. Syst. Evol. Microbiol.">
        <title>The Global Catalogue of Microorganisms (GCM) 10K type strain sequencing project: providing services to taxonomists for standard genome sequencing and annotation.</title>
        <authorList>
            <consortium name="The Broad Institute Genomics Platform"/>
            <consortium name="The Broad Institute Genome Sequencing Center for Infectious Disease"/>
            <person name="Wu L."/>
            <person name="Ma J."/>
        </authorList>
    </citation>
    <scope>NUCLEOTIDE SEQUENCE [LARGE SCALE GENOMIC DNA]</scope>
    <source>
        <strain evidence="4 5">JCM 14326</strain>
    </source>
</reference>
<feature type="transmembrane region" description="Helical" evidence="2">
    <location>
        <begin position="156"/>
        <end position="179"/>
    </location>
</feature>
<keyword evidence="5" id="KW-1185">Reference proteome</keyword>
<keyword evidence="2" id="KW-0472">Membrane</keyword>
<feature type="compositionally biased region" description="Low complexity" evidence="1">
    <location>
        <begin position="76"/>
        <end position="131"/>
    </location>
</feature>
<organism evidence="4 5">
    <name type="scientific">Myceligenerans crystallogenes</name>
    <dbReference type="NCBI Taxonomy" id="316335"/>
    <lineage>
        <taxon>Bacteria</taxon>
        <taxon>Bacillati</taxon>
        <taxon>Actinomycetota</taxon>
        <taxon>Actinomycetes</taxon>
        <taxon>Micrococcales</taxon>
        <taxon>Promicromonosporaceae</taxon>
        <taxon>Myceligenerans</taxon>
    </lineage>
</organism>
<dbReference type="Pfam" id="PF13828">
    <property type="entry name" value="DUF4190"/>
    <property type="match status" value="1"/>
</dbReference>